<keyword evidence="6" id="KW-0547">Nucleotide-binding</keyword>
<dbReference type="GO" id="GO:0005759">
    <property type="term" value="C:mitochondrial matrix"/>
    <property type="evidence" value="ECO:0007669"/>
    <property type="project" value="UniProtKB-SubCell"/>
</dbReference>
<evidence type="ECO:0000256" key="15">
    <source>
        <dbReference type="ARBA" id="ARBA00047929"/>
    </source>
</evidence>
<feature type="compositionally biased region" description="Acidic residues" evidence="21">
    <location>
        <begin position="669"/>
        <end position="680"/>
    </location>
</feature>
<feature type="compositionally biased region" description="Acidic residues" evidence="21">
    <location>
        <begin position="549"/>
        <end position="575"/>
    </location>
</feature>
<dbReference type="NCBIfam" id="TIGR00414">
    <property type="entry name" value="serS"/>
    <property type="match status" value="1"/>
</dbReference>
<dbReference type="PRINTS" id="PR00981">
    <property type="entry name" value="TRNASYNTHSER"/>
</dbReference>
<feature type="region of interest" description="Disordered" evidence="21">
    <location>
        <begin position="544"/>
        <end position="623"/>
    </location>
</feature>
<dbReference type="SUPFAM" id="SSF46589">
    <property type="entry name" value="tRNA-binding arm"/>
    <property type="match status" value="1"/>
</dbReference>
<dbReference type="GO" id="GO:0006434">
    <property type="term" value="P:seryl-tRNA aminoacylation"/>
    <property type="evidence" value="ECO:0007669"/>
    <property type="project" value="InterPro"/>
</dbReference>
<dbReference type="InterPro" id="IPR042103">
    <property type="entry name" value="SerRS_1_N_sf"/>
</dbReference>
<dbReference type="InterPro" id="IPR010978">
    <property type="entry name" value="tRNA-bd_arm"/>
</dbReference>
<dbReference type="FunFam" id="1.10.287.40:FF:000005">
    <property type="entry name" value="Seryl-tRNA synthetase 2, mitochondrial"/>
    <property type="match status" value="1"/>
</dbReference>
<dbReference type="Pfam" id="PF00587">
    <property type="entry name" value="tRNA-synt_2b"/>
    <property type="match status" value="1"/>
</dbReference>
<evidence type="ECO:0000256" key="21">
    <source>
        <dbReference type="SAM" id="MobiDB-lite"/>
    </source>
</evidence>
<organism evidence="23 24">
    <name type="scientific">Pogonophryne albipinna</name>
    <dbReference type="NCBI Taxonomy" id="1090488"/>
    <lineage>
        <taxon>Eukaryota</taxon>
        <taxon>Metazoa</taxon>
        <taxon>Chordata</taxon>
        <taxon>Craniata</taxon>
        <taxon>Vertebrata</taxon>
        <taxon>Euteleostomi</taxon>
        <taxon>Actinopterygii</taxon>
        <taxon>Neopterygii</taxon>
        <taxon>Teleostei</taxon>
        <taxon>Neoteleostei</taxon>
        <taxon>Acanthomorphata</taxon>
        <taxon>Eupercaria</taxon>
        <taxon>Perciformes</taxon>
        <taxon>Notothenioidei</taxon>
        <taxon>Pogonophryne</taxon>
    </lineage>
</organism>
<dbReference type="PROSITE" id="PS50862">
    <property type="entry name" value="AA_TRNA_LIGASE_II"/>
    <property type="match status" value="1"/>
</dbReference>
<dbReference type="EC" id="6.1.1.11" evidence="4"/>
<evidence type="ECO:0000256" key="18">
    <source>
        <dbReference type="ARBA" id="ARBA00063855"/>
    </source>
</evidence>
<name>A0AAD6FIB4_9TELE</name>
<evidence type="ECO:0000256" key="9">
    <source>
        <dbReference type="ARBA" id="ARBA00022946"/>
    </source>
</evidence>
<evidence type="ECO:0000256" key="8">
    <source>
        <dbReference type="ARBA" id="ARBA00022917"/>
    </source>
</evidence>
<evidence type="ECO:0000256" key="2">
    <source>
        <dbReference type="ARBA" id="ARBA00005045"/>
    </source>
</evidence>
<feature type="compositionally biased region" description="Acidic residues" evidence="21">
    <location>
        <begin position="837"/>
        <end position="879"/>
    </location>
</feature>
<evidence type="ECO:0000256" key="3">
    <source>
        <dbReference type="ARBA" id="ARBA00010728"/>
    </source>
</evidence>
<dbReference type="AlphaFoldDB" id="A0AAD6FIB4"/>
<dbReference type="Gene3D" id="3.30.930.10">
    <property type="entry name" value="Bira Bifunctional Protein, Domain 2"/>
    <property type="match status" value="1"/>
</dbReference>
<evidence type="ECO:0000256" key="13">
    <source>
        <dbReference type="ARBA" id="ARBA00031113"/>
    </source>
</evidence>
<feature type="compositionally biased region" description="Basic and acidic residues" evidence="21">
    <location>
        <begin position="594"/>
        <end position="623"/>
    </location>
</feature>
<dbReference type="SUPFAM" id="SSF55681">
    <property type="entry name" value="Class II aaRS and biotin synthetases"/>
    <property type="match status" value="1"/>
</dbReference>
<evidence type="ECO:0000256" key="20">
    <source>
        <dbReference type="ARBA" id="ARBA00078988"/>
    </source>
</evidence>
<dbReference type="InterPro" id="IPR033729">
    <property type="entry name" value="SerRS_core"/>
</dbReference>
<dbReference type="GO" id="GO:0005524">
    <property type="term" value="F:ATP binding"/>
    <property type="evidence" value="ECO:0007669"/>
    <property type="project" value="UniProtKB-KW"/>
</dbReference>
<dbReference type="PANTHER" id="PTHR11778">
    <property type="entry name" value="SERYL-TRNA SYNTHETASE"/>
    <property type="match status" value="1"/>
</dbReference>
<gene>
    <name evidence="23" type="ORF">JOQ06_017497</name>
</gene>
<comment type="subunit">
    <text evidence="18">Homodimer. The tRNA molecule probably binds across the dimer.</text>
</comment>
<reference evidence="23" key="1">
    <citation type="submission" date="2022-11" db="EMBL/GenBank/DDBJ databases">
        <title>Chromosome-level genome of Pogonophryne albipinna.</title>
        <authorList>
            <person name="Jo E."/>
        </authorList>
    </citation>
    <scope>NUCLEOTIDE SEQUENCE</scope>
    <source>
        <strain evidence="23">SGF0006</strain>
        <tissue evidence="23">Muscle</tissue>
    </source>
</reference>
<feature type="region of interest" description="Disordered" evidence="21">
    <location>
        <begin position="657"/>
        <end position="879"/>
    </location>
</feature>
<feature type="region of interest" description="Disordered" evidence="21">
    <location>
        <begin position="497"/>
        <end position="520"/>
    </location>
</feature>
<comment type="function">
    <text evidence="17">Catalyzes the attachment of serine to tRNA(Ser). Is also probably able to aminoacylate tRNA(Sec) with serine, to form the misacylated tRNA L-seryl-tRNA(Sec), which will be further converted into selenocysteinyl-tRNA(Sec).</text>
</comment>
<keyword evidence="9" id="KW-0809">Transit peptide</keyword>
<keyword evidence="8" id="KW-0648">Protein biosynthesis</keyword>
<keyword evidence="12" id="KW-0030">Aminoacyl-tRNA synthetase</keyword>
<keyword evidence="11" id="KW-0496">Mitochondrion</keyword>
<evidence type="ECO:0000313" key="24">
    <source>
        <dbReference type="Proteomes" id="UP001219934"/>
    </source>
</evidence>
<dbReference type="Proteomes" id="UP001219934">
    <property type="component" value="Unassembled WGS sequence"/>
</dbReference>
<keyword evidence="24" id="KW-1185">Reference proteome</keyword>
<protein>
    <recommendedName>
        <fullName evidence="19">Serine--tRNA ligase, mitochondrial</fullName>
        <ecNumber evidence="4">6.1.1.11</ecNumber>
    </recommendedName>
    <alternativeName>
        <fullName evidence="20">SerRSmt</fullName>
    </alternativeName>
    <alternativeName>
        <fullName evidence="13">Seryl-tRNA synthetase</fullName>
    </alternativeName>
    <alternativeName>
        <fullName evidence="14">Seryl-tRNA(Ser/Sec) synthetase</fullName>
    </alternativeName>
</protein>
<dbReference type="InterPro" id="IPR002317">
    <property type="entry name" value="Ser-tRNA-ligase_type_1"/>
</dbReference>
<evidence type="ECO:0000256" key="16">
    <source>
        <dbReference type="ARBA" id="ARBA00048823"/>
    </source>
</evidence>
<accession>A0AAD6FIB4</accession>
<evidence type="ECO:0000256" key="17">
    <source>
        <dbReference type="ARBA" id="ARBA00056247"/>
    </source>
</evidence>
<evidence type="ECO:0000256" key="7">
    <source>
        <dbReference type="ARBA" id="ARBA00022840"/>
    </source>
</evidence>
<comment type="caution">
    <text evidence="23">The sequence shown here is derived from an EMBL/GenBank/DDBJ whole genome shotgun (WGS) entry which is preliminary data.</text>
</comment>
<dbReference type="FunFam" id="3.30.930.10:FF:000047">
    <property type="entry name" value="serine--tRNA ligase, mitochondrial isoform X2"/>
    <property type="match status" value="1"/>
</dbReference>
<evidence type="ECO:0000256" key="12">
    <source>
        <dbReference type="ARBA" id="ARBA00023146"/>
    </source>
</evidence>
<proteinExistence type="inferred from homology"/>
<dbReference type="InterPro" id="IPR006195">
    <property type="entry name" value="aa-tRNA-synth_II"/>
</dbReference>
<feature type="compositionally biased region" description="Basic and acidic residues" evidence="21">
    <location>
        <begin position="764"/>
        <end position="836"/>
    </location>
</feature>
<keyword evidence="10" id="KW-0007">Acetylation</keyword>
<sequence length="899" mass="103613">MATSIGMVSRVGATALTALKPITRHCSRQRIRVFIRCSHGARSSLYDHSVKGYSDLPELDMTEVCEQTEKVIANVENRKGELRGEDVRKIVCVWQELQAVRTEISGLEQQKVQIGESVKALVAKSDKKSLSNLPEFNQALQKGREARKRLNQLYPKETELDQEHYGRALRLPNSSHPDVPVGDESQAKVVELVGEKPEFDFQPRGHVELGEELGLIRQRHLAHISGHRSYYLRGAGARLQTALQNFALDTLQRRGFVPMVVPDMLKGAVFEGCGMQPKSHRSQVYSLDPELFPDLNLAGTGEVGVAGYFMDHAVNWKDLPARTVCSSTCYRAETDTGRETWGLYRVHHFNKVEMFGVTADETGEESAQLLQEFISLQKEMFSALELHYRVLDMPTQELGLPAHRKYDIEAWMPGRDSYGEISSGSNCTDYQSRRLNILYEREDGLLQYVNATACAIPRTIIAILETHQTKEGSVRVPRALQPFLGLEVIEKPKYTPLKYIGPNQHNRPPRPAPKKELDEVQRHQGLLGELQRLADDEREHAKERYEYNLSDDESDFEQGDEEEDEEEEEEEEERDVTDPPKETEEKEEETKEEDDTKKKKIMEEPRIEHRGSDTEEERAKELEELLAEEITKKGKEEKNDEELKELLKELKKKRYEAVKEREIQKSSETQEEGDTVEKEEEEKKKKGETEEDLEKQRIDERRKNEVELMVEREKVEKELKELLGEKESKGKMDQEKERKEKQEELDELVRKMKRVQEEEEEETQGEKKEDGGGVDQKIEEEKKKEGGDNKETGEKVENEVKKKDEEGEVKEPQQKRVMEKASDEATKQFERERNKDAEEEEGGDEEGGDEDEYVREDEEGQEEEDNEEGDAEEDEGEELLEIEAELRKVAAELRALRRG</sequence>
<evidence type="ECO:0000256" key="10">
    <source>
        <dbReference type="ARBA" id="ARBA00022990"/>
    </source>
</evidence>
<dbReference type="CDD" id="cd00770">
    <property type="entry name" value="SerRS_core"/>
    <property type="match status" value="1"/>
</dbReference>
<feature type="domain" description="Aminoacyl-transfer RNA synthetases class-II family profile" evidence="22">
    <location>
        <begin position="200"/>
        <end position="477"/>
    </location>
</feature>
<comment type="pathway">
    <text evidence="2">Aminoacyl-tRNA biosynthesis; selenocysteinyl-tRNA(Sec) biosynthesis; L-seryl-tRNA(Sec) from L-serine and tRNA(Sec): step 1/1.</text>
</comment>
<dbReference type="Gene3D" id="1.10.287.40">
    <property type="entry name" value="Serine-tRNA synthetase, tRNA binding domain"/>
    <property type="match status" value="1"/>
</dbReference>
<evidence type="ECO:0000256" key="14">
    <source>
        <dbReference type="ARBA" id="ARBA00033352"/>
    </source>
</evidence>
<evidence type="ECO:0000256" key="6">
    <source>
        <dbReference type="ARBA" id="ARBA00022741"/>
    </source>
</evidence>
<evidence type="ECO:0000256" key="1">
    <source>
        <dbReference type="ARBA" id="ARBA00004305"/>
    </source>
</evidence>
<evidence type="ECO:0000259" key="22">
    <source>
        <dbReference type="PROSITE" id="PS50862"/>
    </source>
</evidence>
<comment type="catalytic activity">
    <reaction evidence="16">
        <text>tRNA(Ser) + L-serine + ATP = L-seryl-tRNA(Ser) + AMP + diphosphate + H(+)</text>
        <dbReference type="Rhea" id="RHEA:12292"/>
        <dbReference type="Rhea" id="RHEA-COMP:9669"/>
        <dbReference type="Rhea" id="RHEA-COMP:9703"/>
        <dbReference type="ChEBI" id="CHEBI:15378"/>
        <dbReference type="ChEBI" id="CHEBI:30616"/>
        <dbReference type="ChEBI" id="CHEBI:33019"/>
        <dbReference type="ChEBI" id="CHEBI:33384"/>
        <dbReference type="ChEBI" id="CHEBI:78442"/>
        <dbReference type="ChEBI" id="CHEBI:78533"/>
        <dbReference type="ChEBI" id="CHEBI:456215"/>
        <dbReference type="EC" id="6.1.1.11"/>
    </reaction>
</comment>
<keyword evidence="5" id="KW-0436">Ligase</keyword>
<dbReference type="GO" id="GO:0004828">
    <property type="term" value="F:serine-tRNA ligase activity"/>
    <property type="evidence" value="ECO:0007669"/>
    <property type="project" value="UniProtKB-EC"/>
</dbReference>
<evidence type="ECO:0000256" key="5">
    <source>
        <dbReference type="ARBA" id="ARBA00022598"/>
    </source>
</evidence>
<evidence type="ECO:0000256" key="4">
    <source>
        <dbReference type="ARBA" id="ARBA00012840"/>
    </source>
</evidence>
<dbReference type="EMBL" id="JAPTMU010000011">
    <property type="protein sequence ID" value="KAJ4935972.1"/>
    <property type="molecule type" value="Genomic_DNA"/>
</dbReference>
<comment type="catalytic activity">
    <reaction evidence="15">
        <text>tRNA(Sec) + L-serine + ATP = L-seryl-tRNA(Sec) + AMP + diphosphate + H(+)</text>
        <dbReference type="Rhea" id="RHEA:42580"/>
        <dbReference type="Rhea" id="RHEA-COMP:9742"/>
        <dbReference type="Rhea" id="RHEA-COMP:10128"/>
        <dbReference type="ChEBI" id="CHEBI:15378"/>
        <dbReference type="ChEBI" id="CHEBI:30616"/>
        <dbReference type="ChEBI" id="CHEBI:33019"/>
        <dbReference type="ChEBI" id="CHEBI:33384"/>
        <dbReference type="ChEBI" id="CHEBI:78442"/>
        <dbReference type="ChEBI" id="CHEBI:78533"/>
        <dbReference type="ChEBI" id="CHEBI:456215"/>
        <dbReference type="EC" id="6.1.1.11"/>
    </reaction>
</comment>
<keyword evidence="7" id="KW-0067">ATP-binding</keyword>
<evidence type="ECO:0000313" key="23">
    <source>
        <dbReference type="EMBL" id="KAJ4935972.1"/>
    </source>
</evidence>
<comment type="similarity">
    <text evidence="3">Belongs to the class-II aminoacyl-tRNA synthetase family. Type-1 seryl-tRNA synthetase subfamily.</text>
</comment>
<dbReference type="InterPro" id="IPR045864">
    <property type="entry name" value="aa-tRNA-synth_II/BPL/LPL"/>
</dbReference>
<evidence type="ECO:0000256" key="11">
    <source>
        <dbReference type="ARBA" id="ARBA00023128"/>
    </source>
</evidence>
<comment type="subcellular location">
    <subcellularLocation>
        <location evidence="1">Mitochondrion matrix</location>
    </subcellularLocation>
</comment>
<evidence type="ECO:0000256" key="19">
    <source>
        <dbReference type="ARBA" id="ARBA00073230"/>
    </source>
</evidence>
<dbReference type="InterPro" id="IPR002314">
    <property type="entry name" value="aa-tRNA-synt_IIb"/>
</dbReference>
<feature type="compositionally biased region" description="Basic and acidic residues" evidence="21">
    <location>
        <begin position="681"/>
        <end position="756"/>
    </location>
</feature>